<dbReference type="Proteomes" id="UP000694419">
    <property type="component" value="Unplaced"/>
</dbReference>
<dbReference type="SMART" id="SM00891">
    <property type="entry name" value="ERCC4"/>
    <property type="match status" value="1"/>
</dbReference>
<feature type="compositionally biased region" description="Acidic residues" evidence="7">
    <location>
        <begin position="59"/>
        <end position="69"/>
    </location>
</feature>
<accession>A0A8C3J4S0</accession>
<feature type="compositionally biased region" description="Low complexity" evidence="7">
    <location>
        <begin position="143"/>
        <end position="154"/>
    </location>
</feature>
<dbReference type="Gene3D" id="3.40.1620.30">
    <property type="entry name" value="ERCC4, Mus81-Eme1 complex, nuclease domain, subdomain 1"/>
    <property type="match status" value="1"/>
</dbReference>
<sequence length="552" mass="61383">MAESGPRSEGSDEEEEEELPTLASLLRPSLPPGGLGQRRSPSPSPRRRRATEVVVVVSSEEEEEEEEVVEVAPLPERIKRRAFESSHPGGGDAVEGAGLYTSGDLLAPGSGGLQGTLVSSGGTSCGSQKGTCAAEKPSLCPLLASQSDSSDQLSMPLANRVSPETSPATKKSKYSQKEREAICQAAWQRRKEREAWRKQQEQEKERKRALAKMLKAQRPGECQKYITVVLDPVLLQVEGGGQILSALQAANYSCVVESQAVPCSITWRRKTVSFQVEDGEKWTEEPNVLVLLCLEEFLSMVRNYKQEAKGCTAGQKETLQSYVDHVMEKMPGKILALTVVQVESYFRSLTVQSKKRPQQAAASGNQEEEQGKRRKKKVKDSDLEITRMDVEEALVDLQICKQVQVSLFESLEELGEFATMFTKAVAEAPFKRERENMGFSFYLEKKWCGGVRVDRSGKGLLEVWKRQIQQFNRVSREMAEAIVSAYPSPQLLTQAYSRCSSEQERENLLADIPVHRGDGVTATSRRIGPELSRRIYLQMTSHDPDLYLDFAG</sequence>
<evidence type="ECO:0000256" key="1">
    <source>
        <dbReference type="ARBA" id="ARBA00004123"/>
    </source>
</evidence>
<keyword evidence="3" id="KW-0227">DNA damage</keyword>
<dbReference type="PANTHER" id="PTHR21077:SF7">
    <property type="entry name" value="CROSSOVER JUNCTION ENDONUCLEASE EME1"/>
    <property type="match status" value="1"/>
</dbReference>
<feature type="region of interest" description="Disordered" evidence="7">
    <location>
        <begin position="356"/>
        <end position="380"/>
    </location>
</feature>
<dbReference type="InterPro" id="IPR042530">
    <property type="entry name" value="EME1/EME2_C"/>
</dbReference>
<reference evidence="9" key="2">
    <citation type="submission" date="2025-09" db="UniProtKB">
        <authorList>
            <consortium name="Ensembl"/>
        </authorList>
    </citation>
    <scope>IDENTIFICATION</scope>
</reference>
<keyword evidence="10" id="KW-1185">Reference proteome</keyword>
<dbReference type="GO" id="GO:0031297">
    <property type="term" value="P:replication fork processing"/>
    <property type="evidence" value="ECO:0007669"/>
    <property type="project" value="TreeGrafter"/>
</dbReference>
<evidence type="ECO:0000313" key="9">
    <source>
        <dbReference type="Ensembl" id="ENSCPGP00000002134.1"/>
    </source>
</evidence>
<evidence type="ECO:0000256" key="5">
    <source>
        <dbReference type="ARBA" id="ARBA00023204"/>
    </source>
</evidence>
<name>A0A8C3J4S0_9CHAR</name>
<protein>
    <submittedName>
        <fullName evidence="9">Essential meiotic structure-specific endonuclease 1</fullName>
    </submittedName>
</protein>
<evidence type="ECO:0000256" key="3">
    <source>
        <dbReference type="ARBA" id="ARBA00022763"/>
    </source>
</evidence>
<evidence type="ECO:0000259" key="8">
    <source>
        <dbReference type="SMART" id="SM00891"/>
    </source>
</evidence>
<dbReference type="Gene3D" id="4.10.800.30">
    <property type="entry name" value="ERCC4, Mus81-Eme1 complex, nuclease domain, subdomain 2"/>
    <property type="match status" value="1"/>
</dbReference>
<dbReference type="FunFam" id="1.10.150.670:FF:000002">
    <property type="entry name" value="Crossover junction endonuclease EME1"/>
    <property type="match status" value="1"/>
</dbReference>
<dbReference type="Ensembl" id="ENSCPGT00000002352.1">
    <property type="protein sequence ID" value="ENSCPGP00000002134.1"/>
    <property type="gene ID" value="ENSCPGG00000001599.1"/>
</dbReference>
<dbReference type="AlphaFoldDB" id="A0A8C3J4S0"/>
<dbReference type="Gene3D" id="1.10.150.670">
    <property type="entry name" value="Crossover junction endonuclease EME1, DNA-binding domain"/>
    <property type="match status" value="1"/>
</dbReference>
<evidence type="ECO:0000256" key="6">
    <source>
        <dbReference type="ARBA" id="ARBA00023242"/>
    </source>
</evidence>
<dbReference type="GO" id="GO:0008821">
    <property type="term" value="F:crossover junction DNA endonuclease activity"/>
    <property type="evidence" value="ECO:0007669"/>
    <property type="project" value="TreeGrafter"/>
</dbReference>
<reference evidence="9" key="1">
    <citation type="submission" date="2025-08" db="UniProtKB">
        <authorList>
            <consortium name="Ensembl"/>
        </authorList>
    </citation>
    <scope>IDENTIFICATION</scope>
</reference>
<dbReference type="PANTHER" id="PTHR21077">
    <property type="entry name" value="EME1 PROTEIN"/>
    <property type="match status" value="1"/>
</dbReference>
<evidence type="ECO:0000256" key="4">
    <source>
        <dbReference type="ARBA" id="ARBA00023172"/>
    </source>
</evidence>
<evidence type="ECO:0000256" key="7">
    <source>
        <dbReference type="SAM" id="MobiDB-lite"/>
    </source>
</evidence>
<feature type="domain" description="ERCC4" evidence="8">
    <location>
        <begin position="227"/>
        <end position="497"/>
    </location>
</feature>
<dbReference type="GO" id="GO:0000712">
    <property type="term" value="P:resolution of meiotic recombination intermediates"/>
    <property type="evidence" value="ECO:0007669"/>
    <property type="project" value="TreeGrafter"/>
</dbReference>
<dbReference type="GO" id="GO:0005634">
    <property type="term" value="C:nucleus"/>
    <property type="evidence" value="ECO:0007669"/>
    <property type="project" value="UniProtKB-SubCell"/>
</dbReference>
<dbReference type="FunFam" id="3.40.1620.30:FF:000001">
    <property type="entry name" value="Essential meiotic structure-specific endonuclease 1"/>
    <property type="match status" value="1"/>
</dbReference>
<dbReference type="GO" id="GO:0031573">
    <property type="term" value="P:mitotic intra-S DNA damage checkpoint signaling"/>
    <property type="evidence" value="ECO:0007669"/>
    <property type="project" value="TreeGrafter"/>
</dbReference>
<feature type="region of interest" description="Disordered" evidence="7">
    <location>
        <begin position="143"/>
        <end position="175"/>
    </location>
</feature>
<dbReference type="Pfam" id="PF21292">
    <property type="entry name" value="EME1-MUS81_C"/>
    <property type="match status" value="1"/>
</dbReference>
<keyword evidence="4" id="KW-0233">DNA recombination</keyword>
<keyword evidence="6" id="KW-0539">Nucleus</keyword>
<dbReference type="InterPro" id="IPR006166">
    <property type="entry name" value="ERCC4_domain"/>
</dbReference>
<proteinExistence type="inferred from homology"/>
<feature type="region of interest" description="Disordered" evidence="7">
    <location>
        <begin position="1"/>
        <end position="120"/>
    </location>
</feature>
<comment type="similarity">
    <text evidence="2">Belongs to the EME1/MMS4 family.</text>
</comment>
<dbReference type="InterPro" id="IPR043087">
    <property type="entry name" value="Eme1_nucdom_sub2"/>
</dbReference>
<organism evidence="9 10">
    <name type="scientific">Calidris pygmaea</name>
    <name type="common">Spoon-billed sandpiper</name>
    <dbReference type="NCBI Taxonomy" id="425635"/>
    <lineage>
        <taxon>Eukaryota</taxon>
        <taxon>Metazoa</taxon>
        <taxon>Chordata</taxon>
        <taxon>Craniata</taxon>
        <taxon>Vertebrata</taxon>
        <taxon>Euteleostomi</taxon>
        <taxon>Archelosauria</taxon>
        <taxon>Archosauria</taxon>
        <taxon>Dinosauria</taxon>
        <taxon>Saurischia</taxon>
        <taxon>Theropoda</taxon>
        <taxon>Coelurosauria</taxon>
        <taxon>Aves</taxon>
        <taxon>Neognathae</taxon>
        <taxon>Neoaves</taxon>
        <taxon>Charadriiformes</taxon>
        <taxon>Scolopacidae</taxon>
        <taxon>Calidris</taxon>
    </lineage>
</organism>
<evidence type="ECO:0000313" key="10">
    <source>
        <dbReference type="Proteomes" id="UP000694419"/>
    </source>
</evidence>
<dbReference type="GO" id="GO:0048476">
    <property type="term" value="C:Holliday junction resolvase complex"/>
    <property type="evidence" value="ECO:0007669"/>
    <property type="project" value="InterPro"/>
</dbReference>
<dbReference type="GO" id="GO:0006302">
    <property type="term" value="P:double-strand break repair"/>
    <property type="evidence" value="ECO:0007669"/>
    <property type="project" value="TreeGrafter"/>
</dbReference>
<keyword evidence="5" id="KW-0234">DNA repair</keyword>
<dbReference type="InterPro" id="IPR033310">
    <property type="entry name" value="Mms4/EME1/EME2"/>
</dbReference>
<dbReference type="InterPro" id="IPR043086">
    <property type="entry name" value="EME1_nucdom_sub1"/>
</dbReference>
<dbReference type="GO" id="GO:0003677">
    <property type="term" value="F:DNA binding"/>
    <property type="evidence" value="ECO:0007669"/>
    <property type="project" value="InterPro"/>
</dbReference>
<comment type="subcellular location">
    <subcellularLocation>
        <location evidence="1">Nucleus</location>
    </subcellularLocation>
</comment>
<evidence type="ECO:0000256" key="2">
    <source>
        <dbReference type="ARBA" id="ARBA00005313"/>
    </source>
</evidence>